<evidence type="ECO:0000313" key="8">
    <source>
        <dbReference type="Ensembl" id="ENSBGRP00000035377.1"/>
    </source>
</evidence>
<keyword evidence="3" id="KW-0496">Mitochondrion</keyword>
<dbReference type="Proteomes" id="UP000694520">
    <property type="component" value="Chromosome 20"/>
</dbReference>
<evidence type="ECO:0000256" key="3">
    <source>
        <dbReference type="ARBA" id="ARBA00023128"/>
    </source>
</evidence>
<dbReference type="GeneTree" id="ENSGT00940000166553"/>
<evidence type="ECO:0000256" key="4">
    <source>
        <dbReference type="ARBA" id="ARBA00023271"/>
    </source>
</evidence>
<keyword evidence="2" id="KW-0809">Transit peptide</keyword>
<dbReference type="GO" id="GO:0042645">
    <property type="term" value="C:mitochondrial nucleoid"/>
    <property type="evidence" value="ECO:0007669"/>
    <property type="project" value="UniProtKB-SubCell"/>
</dbReference>
<keyword evidence="9" id="KW-1185">Reference proteome</keyword>
<evidence type="ECO:0000256" key="2">
    <source>
        <dbReference type="ARBA" id="ARBA00022946"/>
    </source>
</evidence>
<proteinExistence type="predicted"/>
<sequence>MIALTLTSQFILYDQVYKSLAWLHSNYCKHKYPHLRHTSFSGLSLEEYKLILSTDMLDEFKEMNKGMWKKRQKFVPKKPNENHRTARNLSQPRGY</sequence>
<evidence type="ECO:0000256" key="6">
    <source>
        <dbReference type="ARBA" id="ARBA00032983"/>
    </source>
</evidence>
<reference evidence="8" key="2">
    <citation type="submission" date="2025-08" db="UniProtKB">
        <authorList>
            <consortium name="Ensembl"/>
        </authorList>
    </citation>
    <scope>IDENTIFICATION</scope>
</reference>
<feature type="region of interest" description="Disordered" evidence="7">
    <location>
        <begin position="72"/>
        <end position="95"/>
    </location>
</feature>
<dbReference type="Ensembl" id="ENSBGRT00000040914.1">
    <property type="protein sequence ID" value="ENSBGRP00000035377.1"/>
    <property type="gene ID" value="ENSBGRG00000022146.1"/>
</dbReference>
<evidence type="ECO:0000256" key="7">
    <source>
        <dbReference type="SAM" id="MobiDB-lite"/>
    </source>
</evidence>
<protein>
    <recommendedName>
        <fullName evidence="6">Mitochondrial nucleoid factor 1</fullName>
    </recommendedName>
    <alternativeName>
        <fullName evidence="5">Mitochondrial protein M19</fullName>
    </alternativeName>
</protein>
<comment type="subcellular location">
    <subcellularLocation>
        <location evidence="1">Mitochondrion matrix</location>
        <location evidence="1">Mitochondrion nucleoid</location>
    </subcellularLocation>
</comment>
<evidence type="ECO:0000256" key="5">
    <source>
        <dbReference type="ARBA" id="ARBA00031206"/>
    </source>
</evidence>
<organism evidence="8 9">
    <name type="scientific">Bos mutus grunniens</name>
    <name type="common">Wild yak</name>
    <name type="synonym">Bos grunniens</name>
    <dbReference type="NCBI Taxonomy" id="30521"/>
    <lineage>
        <taxon>Eukaryota</taxon>
        <taxon>Metazoa</taxon>
        <taxon>Chordata</taxon>
        <taxon>Craniata</taxon>
        <taxon>Vertebrata</taxon>
        <taxon>Euteleostomi</taxon>
        <taxon>Mammalia</taxon>
        <taxon>Eutheria</taxon>
        <taxon>Laurasiatheria</taxon>
        <taxon>Artiodactyla</taxon>
        <taxon>Ruminantia</taxon>
        <taxon>Pecora</taxon>
        <taxon>Bovidae</taxon>
        <taxon>Bovinae</taxon>
        <taxon>Bos</taxon>
    </lineage>
</organism>
<dbReference type="InterPro" id="IPR037698">
    <property type="entry name" value="UQCC2"/>
</dbReference>
<reference evidence="8" key="3">
    <citation type="submission" date="2025-09" db="UniProtKB">
        <authorList>
            <consortium name="Ensembl"/>
        </authorList>
    </citation>
    <scope>IDENTIFICATION</scope>
</reference>
<dbReference type="GO" id="GO:0034551">
    <property type="term" value="P:mitochondrial respiratory chain complex III assembly"/>
    <property type="evidence" value="ECO:0007669"/>
    <property type="project" value="TreeGrafter"/>
</dbReference>
<evidence type="ECO:0000313" key="9">
    <source>
        <dbReference type="Proteomes" id="UP000694520"/>
    </source>
</evidence>
<accession>A0A8B9YGQ8</accession>
<evidence type="ECO:0000256" key="1">
    <source>
        <dbReference type="ARBA" id="ARBA00004436"/>
    </source>
</evidence>
<dbReference type="PANTHER" id="PTHR34260">
    <property type="entry name" value="UBIQUINOL-CYTOCHROME-C REDUCTASE COMPLEX ASSEMBLY FACTOR 2"/>
    <property type="match status" value="1"/>
</dbReference>
<dbReference type="AlphaFoldDB" id="A0A8B9YGQ8"/>
<keyword evidence="4" id="KW-1135">Mitochondrion nucleoid</keyword>
<dbReference type="PANTHER" id="PTHR34260:SF1">
    <property type="entry name" value="UBIQUINOL-CYTOCHROME-C REDUCTASE COMPLEX ASSEMBLY FACTOR 2"/>
    <property type="match status" value="1"/>
</dbReference>
<name>A0A8B9YGQ8_BOSMU</name>
<reference evidence="8" key="1">
    <citation type="submission" date="2019-05" db="EMBL/GenBank/DDBJ databases">
        <authorList>
            <person name="Zhang S."/>
            <person name="Liu J."/>
        </authorList>
    </citation>
    <scope>NUCLEOTIDE SEQUENCE [LARGE SCALE GENOMIC DNA]</scope>
</reference>